<dbReference type="GeneID" id="93614606"/>
<dbReference type="Pfam" id="PF00578">
    <property type="entry name" value="AhpC-TSA"/>
    <property type="match status" value="1"/>
</dbReference>
<protein>
    <recommendedName>
        <fullName evidence="3">Alkyl hydroperoxide reductase subunit C/ Thiol specific antioxidant domain-containing protein</fullName>
    </recommendedName>
</protein>
<dbReference type="GO" id="GO:0045454">
    <property type="term" value="P:cell redox homeostasis"/>
    <property type="evidence" value="ECO:0007669"/>
    <property type="project" value="TreeGrafter"/>
</dbReference>
<evidence type="ECO:0000259" key="3">
    <source>
        <dbReference type="Pfam" id="PF00578"/>
    </source>
</evidence>
<reference evidence="4 5" key="1">
    <citation type="journal article" date="2009" name="PLoS Genet.">
        <title>Genomic analysis of the basal lineage fungus Rhizopus oryzae reveals a whole-genome duplication.</title>
        <authorList>
            <person name="Ma L.-J."/>
            <person name="Ibrahim A.S."/>
            <person name="Skory C."/>
            <person name="Grabherr M.G."/>
            <person name="Burger G."/>
            <person name="Butler M."/>
            <person name="Elias M."/>
            <person name="Idnurm A."/>
            <person name="Lang B.F."/>
            <person name="Sone T."/>
            <person name="Abe A."/>
            <person name="Calvo S.E."/>
            <person name="Corrochano L.M."/>
            <person name="Engels R."/>
            <person name="Fu J."/>
            <person name="Hansberg W."/>
            <person name="Kim J.-M."/>
            <person name="Kodira C.D."/>
            <person name="Koehrsen M.J."/>
            <person name="Liu B."/>
            <person name="Miranda-Saavedra D."/>
            <person name="O'Leary S."/>
            <person name="Ortiz-Castellanos L."/>
            <person name="Poulter R."/>
            <person name="Rodriguez-Romero J."/>
            <person name="Ruiz-Herrera J."/>
            <person name="Shen Y.-Q."/>
            <person name="Zeng Q."/>
            <person name="Galagan J."/>
            <person name="Birren B.W."/>
            <person name="Cuomo C.A."/>
            <person name="Wickes B.L."/>
        </authorList>
    </citation>
    <scope>NUCLEOTIDE SEQUENCE [LARGE SCALE GENOMIC DNA]</scope>
    <source>
        <strain evidence="5">RA 99-880 / ATCC MYA-4621 / FGSC 9543 / NRRL 43880</strain>
    </source>
</reference>
<keyword evidence="5" id="KW-1185">Reference proteome</keyword>
<name>I1C3A0_RHIO9</name>
<dbReference type="PANTHER" id="PTHR10681:SF128">
    <property type="entry name" value="THIOREDOXIN-DEPENDENT PEROXIDE REDUCTASE, MITOCHONDRIAL"/>
    <property type="match status" value="1"/>
</dbReference>
<dbReference type="InterPro" id="IPR050217">
    <property type="entry name" value="Peroxiredoxin"/>
</dbReference>
<dbReference type="InterPro" id="IPR000866">
    <property type="entry name" value="AhpC/TSA"/>
</dbReference>
<dbReference type="EMBL" id="CH476736">
    <property type="protein sequence ID" value="EIE82930.1"/>
    <property type="molecule type" value="Genomic_DNA"/>
</dbReference>
<dbReference type="InterPro" id="IPR036249">
    <property type="entry name" value="Thioredoxin-like_sf"/>
</dbReference>
<evidence type="ECO:0000313" key="4">
    <source>
        <dbReference type="EMBL" id="EIE82930.1"/>
    </source>
</evidence>
<evidence type="ECO:0000256" key="2">
    <source>
        <dbReference type="ARBA" id="ARBA00023002"/>
    </source>
</evidence>
<feature type="domain" description="Alkyl hydroperoxide reductase subunit C/ Thiol specific antioxidant" evidence="3">
    <location>
        <begin position="52"/>
        <end position="143"/>
    </location>
</feature>
<dbReference type="PANTHER" id="PTHR10681">
    <property type="entry name" value="THIOREDOXIN PEROXIDASE"/>
    <property type="match status" value="1"/>
</dbReference>
<sequence length="166" mass="19218">MVVLLKESFDKEQSINKKRRKIEPFDDSSTMLFNPVQQYFGDCMVAPDFNCACDFTESACKDLMLINNHIQSFQSLYTIPLAMSTDTERSHLEFINSTLGFTPSFPLVCDQTHSVSRHFNIIQSNHDTNRAVFIIDKTRRIRFSFVIEDDRISHSMNTICSILQTF</sequence>
<dbReference type="GO" id="GO:0008379">
    <property type="term" value="F:thioredoxin peroxidase activity"/>
    <property type="evidence" value="ECO:0007669"/>
    <property type="project" value="TreeGrafter"/>
</dbReference>
<dbReference type="CDD" id="cd02971">
    <property type="entry name" value="PRX_family"/>
    <property type="match status" value="1"/>
</dbReference>
<accession>I1C3A0</accession>
<dbReference type="OMA" id="MLMTENS"/>
<evidence type="ECO:0000256" key="1">
    <source>
        <dbReference type="ARBA" id="ARBA00009796"/>
    </source>
</evidence>
<gene>
    <name evidence="4" type="ORF">RO3G_07635</name>
</gene>
<dbReference type="RefSeq" id="XP_067518326.1">
    <property type="nucleotide sequence ID" value="XM_067662225.1"/>
</dbReference>
<dbReference type="InParanoid" id="I1C3A0"/>
<dbReference type="OrthoDB" id="2259904at2759"/>
<dbReference type="GO" id="GO:0006979">
    <property type="term" value="P:response to oxidative stress"/>
    <property type="evidence" value="ECO:0007669"/>
    <property type="project" value="TreeGrafter"/>
</dbReference>
<dbReference type="Proteomes" id="UP000009138">
    <property type="component" value="Unassembled WGS sequence"/>
</dbReference>
<dbReference type="GO" id="GO:0033554">
    <property type="term" value="P:cellular response to stress"/>
    <property type="evidence" value="ECO:0007669"/>
    <property type="project" value="TreeGrafter"/>
</dbReference>
<dbReference type="GO" id="GO:0005829">
    <property type="term" value="C:cytosol"/>
    <property type="evidence" value="ECO:0007669"/>
    <property type="project" value="TreeGrafter"/>
</dbReference>
<dbReference type="SUPFAM" id="SSF52833">
    <property type="entry name" value="Thioredoxin-like"/>
    <property type="match status" value="1"/>
</dbReference>
<organism evidence="4 5">
    <name type="scientific">Rhizopus delemar (strain RA 99-880 / ATCC MYA-4621 / FGSC 9543 / NRRL 43880)</name>
    <name type="common">Mucormycosis agent</name>
    <name type="synonym">Rhizopus arrhizus var. delemar</name>
    <dbReference type="NCBI Taxonomy" id="246409"/>
    <lineage>
        <taxon>Eukaryota</taxon>
        <taxon>Fungi</taxon>
        <taxon>Fungi incertae sedis</taxon>
        <taxon>Mucoromycota</taxon>
        <taxon>Mucoromycotina</taxon>
        <taxon>Mucoromycetes</taxon>
        <taxon>Mucorales</taxon>
        <taxon>Mucorineae</taxon>
        <taxon>Rhizopodaceae</taxon>
        <taxon>Rhizopus</taxon>
    </lineage>
</organism>
<keyword evidence="2" id="KW-0560">Oxidoreductase</keyword>
<proteinExistence type="inferred from homology"/>
<dbReference type="STRING" id="246409.I1C3A0"/>
<dbReference type="GO" id="GO:0042744">
    <property type="term" value="P:hydrogen peroxide catabolic process"/>
    <property type="evidence" value="ECO:0007669"/>
    <property type="project" value="TreeGrafter"/>
</dbReference>
<dbReference type="VEuPathDB" id="FungiDB:RO3G_07635"/>
<evidence type="ECO:0000313" key="5">
    <source>
        <dbReference type="Proteomes" id="UP000009138"/>
    </source>
</evidence>
<dbReference type="Gene3D" id="3.40.30.10">
    <property type="entry name" value="Glutaredoxin"/>
    <property type="match status" value="1"/>
</dbReference>
<dbReference type="AlphaFoldDB" id="I1C3A0"/>
<dbReference type="eggNOG" id="KOG0852">
    <property type="taxonomic scope" value="Eukaryota"/>
</dbReference>
<comment type="similarity">
    <text evidence="1">Belongs to the peroxiredoxin family. AhpC/Prx1 subfamily.</text>
</comment>